<dbReference type="Proteomes" id="UP000693970">
    <property type="component" value="Unassembled WGS sequence"/>
</dbReference>
<evidence type="ECO:0000256" key="1">
    <source>
        <dbReference type="SAM" id="MobiDB-lite"/>
    </source>
</evidence>
<reference evidence="2" key="2">
    <citation type="submission" date="2021-04" db="EMBL/GenBank/DDBJ databases">
        <authorList>
            <person name="Podell S."/>
        </authorList>
    </citation>
    <scope>NUCLEOTIDE SEQUENCE</scope>
    <source>
        <strain evidence="2">Hildebrandi</strain>
    </source>
</reference>
<keyword evidence="3" id="KW-1185">Reference proteome</keyword>
<comment type="caution">
    <text evidence="2">The sequence shown here is derived from an EMBL/GenBank/DDBJ whole genome shotgun (WGS) entry which is preliminary data.</text>
</comment>
<sequence length="274" mass="30224">MSPPSSMEDPVFVIDNLPGSLRDPAAPAEHSGDDNDSFHAPSVDTTYLASSVGSVVGPTRTAFLRSVTFSKDEPDDLRWDITFTDDLPEEHNNGGGRKKKKSFLGLRRGKTVMVASISGHMTLSKIQVGDVVTKINHKTIGPSYNAERVSRFLQQQQQQDSSTNNNIISIQTGNENGIDTIVQVTIIKPRPDMTAKELGLGVWWWRGLCVRYITPKTLAAMTALKGDDELESVNDIILEDNVTPEGFERIVKELPCEVTIVVKRGKQRWSGKFG</sequence>
<dbReference type="EMBL" id="JAGRRH010000020">
    <property type="protein sequence ID" value="KAG7348641.1"/>
    <property type="molecule type" value="Genomic_DNA"/>
</dbReference>
<dbReference type="OrthoDB" id="53290at2759"/>
<evidence type="ECO:0000313" key="3">
    <source>
        <dbReference type="Proteomes" id="UP000693970"/>
    </source>
</evidence>
<name>A0A9K3PJ47_9STRA</name>
<protein>
    <recommendedName>
        <fullName evidence="4">PDZ domain-containing protein</fullName>
    </recommendedName>
</protein>
<accession>A0A9K3PJ47</accession>
<evidence type="ECO:0000313" key="2">
    <source>
        <dbReference type="EMBL" id="KAG7348641.1"/>
    </source>
</evidence>
<gene>
    <name evidence="2" type="ORF">IV203_017346</name>
</gene>
<feature type="region of interest" description="Disordered" evidence="1">
    <location>
        <begin position="1"/>
        <end position="42"/>
    </location>
</feature>
<dbReference type="AlphaFoldDB" id="A0A9K3PJ47"/>
<reference evidence="2" key="1">
    <citation type="journal article" date="2021" name="Sci. Rep.">
        <title>Diploid genomic architecture of Nitzschia inconspicua, an elite biomass production diatom.</title>
        <authorList>
            <person name="Oliver A."/>
            <person name="Podell S."/>
            <person name="Pinowska A."/>
            <person name="Traller J.C."/>
            <person name="Smith S.R."/>
            <person name="McClure R."/>
            <person name="Beliaev A."/>
            <person name="Bohutskyi P."/>
            <person name="Hill E.A."/>
            <person name="Rabines A."/>
            <person name="Zheng H."/>
            <person name="Allen L.Z."/>
            <person name="Kuo A."/>
            <person name="Grigoriev I.V."/>
            <person name="Allen A.E."/>
            <person name="Hazlebeck D."/>
            <person name="Allen E.E."/>
        </authorList>
    </citation>
    <scope>NUCLEOTIDE SEQUENCE</scope>
    <source>
        <strain evidence="2">Hildebrandi</strain>
    </source>
</reference>
<proteinExistence type="predicted"/>
<organism evidence="2 3">
    <name type="scientific">Nitzschia inconspicua</name>
    <dbReference type="NCBI Taxonomy" id="303405"/>
    <lineage>
        <taxon>Eukaryota</taxon>
        <taxon>Sar</taxon>
        <taxon>Stramenopiles</taxon>
        <taxon>Ochrophyta</taxon>
        <taxon>Bacillariophyta</taxon>
        <taxon>Bacillariophyceae</taxon>
        <taxon>Bacillariophycidae</taxon>
        <taxon>Bacillariales</taxon>
        <taxon>Bacillariaceae</taxon>
        <taxon>Nitzschia</taxon>
    </lineage>
</organism>
<evidence type="ECO:0008006" key="4">
    <source>
        <dbReference type="Google" id="ProtNLM"/>
    </source>
</evidence>